<keyword evidence="5 14" id="KW-0235">DNA replication</keyword>
<feature type="binding site" evidence="14">
    <location>
        <position position="115"/>
    </location>
    <ligand>
        <name>NAD(+)</name>
        <dbReference type="ChEBI" id="CHEBI:57540"/>
    </ligand>
</feature>
<dbReference type="InterPro" id="IPR010994">
    <property type="entry name" value="RuvA_2-like"/>
</dbReference>
<dbReference type="Gene3D" id="1.10.287.610">
    <property type="entry name" value="Helix hairpin bin"/>
    <property type="match status" value="1"/>
</dbReference>
<dbReference type="PIRSF" id="PIRSF001604">
    <property type="entry name" value="LigA"/>
    <property type="match status" value="1"/>
</dbReference>
<keyword evidence="9 14" id="KW-0460">Magnesium</keyword>
<evidence type="ECO:0000256" key="6">
    <source>
        <dbReference type="ARBA" id="ARBA00022723"/>
    </source>
</evidence>
<dbReference type="Gene3D" id="3.40.50.10190">
    <property type="entry name" value="BRCT domain"/>
    <property type="match status" value="1"/>
</dbReference>
<dbReference type="GO" id="GO:0046872">
    <property type="term" value="F:metal ion binding"/>
    <property type="evidence" value="ECO:0007669"/>
    <property type="project" value="UniProtKB-KW"/>
</dbReference>
<dbReference type="Pfam" id="PF03120">
    <property type="entry name" value="OB_DNA_ligase"/>
    <property type="match status" value="1"/>
</dbReference>
<evidence type="ECO:0000256" key="10">
    <source>
        <dbReference type="ARBA" id="ARBA00023027"/>
    </source>
</evidence>
<dbReference type="AlphaFoldDB" id="A0A0G1ZMN4"/>
<dbReference type="Pfam" id="PF12826">
    <property type="entry name" value="HHH_2"/>
    <property type="match status" value="1"/>
</dbReference>
<dbReference type="Pfam" id="PF00533">
    <property type="entry name" value="BRCT"/>
    <property type="match status" value="1"/>
</dbReference>
<dbReference type="Gene3D" id="1.10.150.20">
    <property type="entry name" value="5' to 3' exonuclease, C-terminal subdomain"/>
    <property type="match status" value="2"/>
</dbReference>
<evidence type="ECO:0000256" key="14">
    <source>
        <dbReference type="HAMAP-Rule" id="MF_01588"/>
    </source>
</evidence>
<feature type="coiled-coil region" evidence="15">
    <location>
        <begin position="30"/>
        <end position="57"/>
    </location>
</feature>
<evidence type="ECO:0000256" key="12">
    <source>
        <dbReference type="ARBA" id="ARBA00034005"/>
    </source>
</evidence>
<dbReference type="Pfam" id="PF01653">
    <property type="entry name" value="DNA_ligase_aden"/>
    <property type="match status" value="2"/>
</dbReference>
<dbReference type="GO" id="GO:0003911">
    <property type="term" value="F:DNA ligase (NAD+) activity"/>
    <property type="evidence" value="ECO:0007669"/>
    <property type="project" value="UniProtKB-UniRule"/>
</dbReference>
<evidence type="ECO:0000256" key="9">
    <source>
        <dbReference type="ARBA" id="ARBA00022842"/>
    </source>
</evidence>
<comment type="caution">
    <text evidence="14">Lacks conserved residue(s) required for the propagation of feature annotation.</text>
</comment>
<comment type="catalytic activity">
    <reaction evidence="12 14">
        <text>NAD(+) + (deoxyribonucleotide)n-3'-hydroxyl + 5'-phospho-(deoxyribonucleotide)m = (deoxyribonucleotide)n+m + AMP + beta-nicotinamide D-nucleotide.</text>
        <dbReference type="EC" id="6.5.1.2"/>
    </reaction>
</comment>
<dbReference type="InterPro" id="IPR041663">
    <property type="entry name" value="DisA/LigA_HHH"/>
</dbReference>
<feature type="binding site" evidence="14">
    <location>
        <position position="453"/>
    </location>
    <ligand>
        <name>Zn(2+)</name>
        <dbReference type="ChEBI" id="CHEBI:29105"/>
    </ligand>
</feature>
<feature type="active site" description="N6-AMP-lysine intermediate" evidence="14">
    <location>
        <position position="117"/>
    </location>
</feature>
<dbReference type="CDD" id="cd17748">
    <property type="entry name" value="BRCT_DNA_ligase_like"/>
    <property type="match status" value="1"/>
</dbReference>
<dbReference type="EMBL" id="LCQQ01000026">
    <property type="protein sequence ID" value="KKW20659.1"/>
    <property type="molecule type" value="Genomic_DNA"/>
</dbReference>
<dbReference type="GO" id="GO:0006281">
    <property type="term" value="P:DNA repair"/>
    <property type="evidence" value="ECO:0007669"/>
    <property type="project" value="UniProtKB-KW"/>
</dbReference>
<dbReference type="InterPro" id="IPR036420">
    <property type="entry name" value="BRCT_dom_sf"/>
</dbReference>
<dbReference type="GO" id="GO:0006260">
    <property type="term" value="P:DNA replication"/>
    <property type="evidence" value="ECO:0007669"/>
    <property type="project" value="UniProtKB-KW"/>
</dbReference>
<gene>
    <name evidence="14" type="primary">ligA</name>
    <name evidence="17" type="ORF">UY61_C0026G0008</name>
</gene>
<keyword evidence="10 14" id="KW-0520">NAD</keyword>
<evidence type="ECO:0000256" key="8">
    <source>
        <dbReference type="ARBA" id="ARBA00022833"/>
    </source>
</evidence>
<evidence type="ECO:0000256" key="15">
    <source>
        <dbReference type="SAM" id="Coils"/>
    </source>
</evidence>
<evidence type="ECO:0000256" key="13">
    <source>
        <dbReference type="ARBA" id="ARBA00060881"/>
    </source>
</evidence>
<dbReference type="SMART" id="SM00532">
    <property type="entry name" value="LIGANc"/>
    <property type="match status" value="1"/>
</dbReference>
<dbReference type="InterPro" id="IPR013840">
    <property type="entry name" value="DNAligase_N"/>
</dbReference>
<dbReference type="FunFam" id="1.10.150.20:FF:000007">
    <property type="entry name" value="DNA ligase"/>
    <property type="match status" value="1"/>
</dbReference>
<protein>
    <recommendedName>
        <fullName evidence="3 14">DNA ligase</fullName>
        <ecNumber evidence="2 14">6.5.1.2</ecNumber>
    </recommendedName>
    <alternativeName>
        <fullName evidence="14">Polydeoxyribonucleotide synthase [NAD(+)]</fullName>
    </alternativeName>
</protein>
<dbReference type="SUPFAM" id="SSF56091">
    <property type="entry name" value="DNA ligase/mRNA capping enzyme, catalytic domain"/>
    <property type="match status" value="1"/>
</dbReference>
<evidence type="ECO:0000256" key="5">
    <source>
        <dbReference type="ARBA" id="ARBA00022705"/>
    </source>
</evidence>
<dbReference type="Gene3D" id="2.40.50.140">
    <property type="entry name" value="Nucleic acid-binding proteins"/>
    <property type="match status" value="1"/>
</dbReference>
<dbReference type="FunFam" id="1.10.150.20:FF:000006">
    <property type="entry name" value="DNA ligase"/>
    <property type="match status" value="1"/>
</dbReference>
<evidence type="ECO:0000313" key="17">
    <source>
        <dbReference type="EMBL" id="KKW20659.1"/>
    </source>
</evidence>
<evidence type="ECO:0000256" key="7">
    <source>
        <dbReference type="ARBA" id="ARBA00022763"/>
    </source>
</evidence>
<proteinExistence type="inferred from homology"/>
<evidence type="ECO:0000256" key="2">
    <source>
        <dbReference type="ARBA" id="ARBA00012722"/>
    </source>
</evidence>
<evidence type="ECO:0000313" key="18">
    <source>
        <dbReference type="Proteomes" id="UP000034201"/>
    </source>
</evidence>
<keyword evidence="11 14" id="KW-0234">DNA repair</keyword>
<evidence type="ECO:0000256" key="1">
    <source>
        <dbReference type="ARBA" id="ARBA00004067"/>
    </source>
</evidence>
<dbReference type="SUPFAM" id="SSF47781">
    <property type="entry name" value="RuvA domain 2-like"/>
    <property type="match status" value="1"/>
</dbReference>
<feature type="binding site" evidence="14">
    <location>
        <position position="337"/>
    </location>
    <ligand>
        <name>NAD(+)</name>
        <dbReference type="ChEBI" id="CHEBI:57540"/>
    </ligand>
</feature>
<accession>A0A0G1ZMN4</accession>
<dbReference type="SUPFAM" id="SSF52113">
    <property type="entry name" value="BRCT domain"/>
    <property type="match status" value="1"/>
</dbReference>
<keyword evidence="7 14" id="KW-0227">DNA damage</keyword>
<dbReference type="Gene3D" id="3.30.470.30">
    <property type="entry name" value="DNA ligase/mRNA capping enzyme"/>
    <property type="match status" value="1"/>
</dbReference>
<dbReference type="PROSITE" id="PS50172">
    <property type="entry name" value="BRCT"/>
    <property type="match status" value="1"/>
</dbReference>
<evidence type="ECO:0000259" key="16">
    <source>
        <dbReference type="PROSITE" id="PS50172"/>
    </source>
</evidence>
<dbReference type="NCBIfam" id="TIGR00575">
    <property type="entry name" value="dnlj"/>
    <property type="match status" value="1"/>
</dbReference>
<sequence>MDRRHAEERILKLRKEINYHRYLYHVLDTSEISESALDSLKHELARLEHEFPELVTADSPTERVAGRVLSGFQKVRHALPMMSLGDVFSPSELKEWEDRIRRRDDSSTPADYFAELKIDGFAISLVYENGVLRRASTRGDGREGEDVTENIKTIDAVPLVIGDARALGARAGLAAIFAQYPRVKKALDRVPRVVEVRGEVYMAKKVFQALNREQGKKGLPVFANPRNIAAGSVRQLDSKVTATRRLDFLAYDIITDCGLVTHEEEHAFARTLGFRTDSYAKRCRDLSEVEAFWKHIFSIRERLPFLIDGIVVQVNSNAVFNTLGVVGKAPRGAIAFKFPGREATTVVEDIVIQAGRTGVLTPVAHLKPVDVGGVTVSRATLHNMDEIRRLDVRVGDTVIIQRAGDVIPDVLRVLKNLRPRSSRPFKMPKIFCGEPVVRSAGEVAHRIADPEKCFLVRREKFYHFVSKGAFDISGLGPKIVDRLLEEGLVEDPADLFSLTEGDIAPLARFGEKSAENLIREIQEKKEIDLPRFLYALGILHVGEETAIDLAEHFGTLEKLARAEADKLLTVPQIGDIVARSLYGWFRDKANSAFVKKLAHAGVRPKHFSVSRKPKKFAGLSFVLTGTLESMTRGDAKQKIREFGGNTSESVSKKTSFVVAGSDPGSKLDDAKRLGVRVVSEKTFLSMISE</sequence>
<keyword evidence="4 14" id="KW-0436">Ligase</keyword>
<dbReference type="PANTHER" id="PTHR23389:SF9">
    <property type="entry name" value="DNA LIGASE"/>
    <property type="match status" value="1"/>
</dbReference>
<dbReference type="Proteomes" id="UP000034201">
    <property type="component" value="Unassembled WGS sequence"/>
</dbReference>
<organism evidence="17 18">
    <name type="scientific">Candidatus Adlerbacteria bacterium GW2011_GWC1_50_9</name>
    <dbReference type="NCBI Taxonomy" id="1618608"/>
    <lineage>
        <taxon>Bacteria</taxon>
        <taxon>Candidatus Adleribacteriota</taxon>
    </lineage>
</organism>
<keyword evidence="15" id="KW-0175">Coiled coil</keyword>
<name>A0A0G1ZMN4_9BACT</name>
<dbReference type="SMART" id="SM00292">
    <property type="entry name" value="BRCT"/>
    <property type="match status" value="1"/>
</dbReference>
<dbReference type="SUPFAM" id="SSF50249">
    <property type="entry name" value="Nucleic acid-binding proteins"/>
    <property type="match status" value="1"/>
</dbReference>
<dbReference type="InterPro" id="IPR013839">
    <property type="entry name" value="DNAligase_adenylation"/>
</dbReference>
<feature type="binding site" evidence="14">
    <location>
        <begin position="83"/>
        <end position="84"/>
    </location>
    <ligand>
        <name>NAD(+)</name>
        <dbReference type="ChEBI" id="CHEBI:57540"/>
    </ligand>
</feature>
<feature type="binding site" evidence="14">
    <location>
        <position position="138"/>
    </location>
    <ligand>
        <name>NAD(+)</name>
        <dbReference type="ChEBI" id="CHEBI:57540"/>
    </ligand>
</feature>
<keyword evidence="14" id="KW-0464">Manganese</keyword>
<dbReference type="InterPro" id="IPR004150">
    <property type="entry name" value="NAD_DNA_ligase_OB"/>
</dbReference>
<dbReference type="FunFam" id="2.40.50.140:FF:000012">
    <property type="entry name" value="DNA ligase"/>
    <property type="match status" value="1"/>
</dbReference>
<dbReference type="HAMAP" id="MF_01588">
    <property type="entry name" value="DNA_ligase_A"/>
    <property type="match status" value="1"/>
</dbReference>
<dbReference type="EC" id="6.5.1.2" evidence="2 14"/>
<dbReference type="Pfam" id="PF14520">
    <property type="entry name" value="HHH_5"/>
    <property type="match status" value="1"/>
</dbReference>
<comment type="caution">
    <text evidence="17">The sequence shown here is derived from an EMBL/GenBank/DDBJ whole genome shotgun (WGS) entry which is preliminary data.</text>
</comment>
<dbReference type="CDD" id="cd00114">
    <property type="entry name" value="LIGANc"/>
    <property type="match status" value="1"/>
</dbReference>
<keyword evidence="8 14" id="KW-0862">Zinc</keyword>
<dbReference type="PANTHER" id="PTHR23389">
    <property type="entry name" value="CHROMOSOME TRANSMISSION FIDELITY FACTOR 18"/>
    <property type="match status" value="1"/>
</dbReference>
<dbReference type="InterPro" id="IPR012340">
    <property type="entry name" value="NA-bd_OB-fold"/>
</dbReference>
<keyword evidence="6 14" id="KW-0479">Metal-binding</keyword>
<feature type="binding site" evidence="14">
    <location>
        <position position="432"/>
    </location>
    <ligand>
        <name>Zn(2+)</name>
        <dbReference type="ChEBI" id="CHEBI:29105"/>
    </ligand>
</feature>
<reference evidence="17 18" key="1">
    <citation type="journal article" date="2015" name="Nature">
        <title>rRNA introns, odd ribosomes, and small enigmatic genomes across a large radiation of phyla.</title>
        <authorList>
            <person name="Brown C.T."/>
            <person name="Hug L.A."/>
            <person name="Thomas B.C."/>
            <person name="Sharon I."/>
            <person name="Castelle C.J."/>
            <person name="Singh A."/>
            <person name="Wilkins M.J."/>
            <person name="Williams K.H."/>
            <person name="Banfield J.F."/>
        </authorList>
    </citation>
    <scope>NUCLEOTIDE SEQUENCE [LARGE SCALE GENOMIC DNA]</scope>
</reference>
<feature type="binding site" evidence="14">
    <location>
        <position position="199"/>
    </location>
    <ligand>
        <name>NAD(+)</name>
        <dbReference type="ChEBI" id="CHEBI:57540"/>
    </ligand>
</feature>
<feature type="domain" description="BRCT" evidence="16">
    <location>
        <begin position="611"/>
        <end position="689"/>
    </location>
</feature>
<evidence type="ECO:0000256" key="3">
    <source>
        <dbReference type="ARBA" id="ARBA00013308"/>
    </source>
</evidence>
<comment type="cofactor">
    <cofactor evidence="14">
        <name>Mg(2+)</name>
        <dbReference type="ChEBI" id="CHEBI:18420"/>
    </cofactor>
    <cofactor evidence="14">
        <name>Mn(2+)</name>
        <dbReference type="ChEBI" id="CHEBI:29035"/>
    </cofactor>
</comment>
<dbReference type="InterPro" id="IPR001357">
    <property type="entry name" value="BRCT_dom"/>
</dbReference>
<evidence type="ECO:0000256" key="4">
    <source>
        <dbReference type="ARBA" id="ARBA00022598"/>
    </source>
</evidence>
<evidence type="ECO:0000256" key="11">
    <source>
        <dbReference type="ARBA" id="ARBA00023204"/>
    </source>
</evidence>
<comment type="similarity">
    <text evidence="13 14">Belongs to the NAD-dependent DNA ligase family. LigA subfamily.</text>
</comment>
<dbReference type="PATRIC" id="fig|1618608.3.peg.416"/>
<dbReference type="NCBIfam" id="NF005932">
    <property type="entry name" value="PRK07956.1"/>
    <property type="match status" value="1"/>
</dbReference>
<comment type="function">
    <text evidence="1 14">DNA ligase that catalyzes the formation of phosphodiester linkages between 5'-phosphoryl and 3'-hydroxyl groups in double-stranded DNA using NAD as a coenzyme and as the energy source for the reaction. It is essential for DNA replication and repair of damaged DNA.</text>
</comment>
<dbReference type="InterPro" id="IPR001679">
    <property type="entry name" value="DNA_ligase"/>
</dbReference>